<dbReference type="AlphaFoldDB" id="A0A8D8V0P7"/>
<dbReference type="EMBL" id="HBUF01355138">
    <property type="protein sequence ID" value="CAG6716871.1"/>
    <property type="molecule type" value="Transcribed_RNA"/>
</dbReference>
<sequence>MNCKEKKIIMFIEVGKINTLHSPCIFIYYGRSYSHLHLNTHVSTSEIFGEWTNRKCLVLSIFWFRYYSFDIYRYIGEKYCYRIEIFSPFYMIRGFFGEIFCFFFP</sequence>
<name>A0A8D8V0P7_9HEMI</name>
<organism evidence="1">
    <name type="scientific">Cacopsylla melanoneura</name>
    <dbReference type="NCBI Taxonomy" id="428564"/>
    <lineage>
        <taxon>Eukaryota</taxon>
        <taxon>Metazoa</taxon>
        <taxon>Ecdysozoa</taxon>
        <taxon>Arthropoda</taxon>
        <taxon>Hexapoda</taxon>
        <taxon>Insecta</taxon>
        <taxon>Pterygota</taxon>
        <taxon>Neoptera</taxon>
        <taxon>Paraneoptera</taxon>
        <taxon>Hemiptera</taxon>
        <taxon>Sternorrhyncha</taxon>
        <taxon>Psylloidea</taxon>
        <taxon>Psyllidae</taxon>
        <taxon>Psyllinae</taxon>
        <taxon>Cacopsylla</taxon>
    </lineage>
</organism>
<accession>A0A8D8V0P7</accession>
<reference evidence="1" key="1">
    <citation type="submission" date="2021-05" db="EMBL/GenBank/DDBJ databases">
        <authorList>
            <person name="Alioto T."/>
            <person name="Alioto T."/>
            <person name="Gomez Garrido J."/>
        </authorList>
    </citation>
    <scope>NUCLEOTIDE SEQUENCE</scope>
</reference>
<proteinExistence type="predicted"/>
<evidence type="ECO:0000313" key="1">
    <source>
        <dbReference type="EMBL" id="CAG6716871.1"/>
    </source>
</evidence>
<protein>
    <submittedName>
        <fullName evidence="1">Uncharacterized protein</fullName>
    </submittedName>
</protein>